<reference evidence="10 11" key="1">
    <citation type="submission" date="2016-09" db="EMBL/GenBank/DDBJ databases">
        <title>Rhizobium oryziradicis sp. nov., isolated from the root of rice.</title>
        <authorList>
            <person name="Zhao J."/>
            <person name="Zhang X."/>
        </authorList>
    </citation>
    <scope>NUCLEOTIDE SEQUENCE [LARGE SCALE GENOMIC DNA]</scope>
    <source>
        <strain evidence="10 11">N19</strain>
    </source>
</reference>
<evidence type="ECO:0000256" key="7">
    <source>
        <dbReference type="ARBA" id="ARBA00034247"/>
    </source>
</evidence>
<dbReference type="AlphaFoldDB" id="A0A1Q8ZQE5"/>
<gene>
    <name evidence="10" type="ORF">BJF95_06935</name>
</gene>
<dbReference type="NCBIfam" id="TIGR00254">
    <property type="entry name" value="GGDEF"/>
    <property type="match status" value="1"/>
</dbReference>
<feature type="domain" description="PAC" evidence="8">
    <location>
        <begin position="377"/>
        <end position="431"/>
    </location>
</feature>
<feature type="domain" description="GGDEF" evidence="9">
    <location>
        <begin position="463"/>
        <end position="600"/>
    </location>
</feature>
<proteinExistence type="predicted"/>
<dbReference type="GO" id="GO:1902201">
    <property type="term" value="P:negative regulation of bacterial-type flagellum-dependent cell motility"/>
    <property type="evidence" value="ECO:0007669"/>
    <property type="project" value="TreeGrafter"/>
</dbReference>
<dbReference type="Pfam" id="PF08448">
    <property type="entry name" value="PAS_4"/>
    <property type="match status" value="1"/>
</dbReference>
<dbReference type="CDD" id="cd12914">
    <property type="entry name" value="PDC1_DGC_like"/>
    <property type="match status" value="1"/>
</dbReference>
<evidence type="ECO:0000256" key="6">
    <source>
        <dbReference type="ARBA" id="ARBA00023136"/>
    </source>
</evidence>
<dbReference type="CDD" id="cd00130">
    <property type="entry name" value="PAS"/>
    <property type="match status" value="1"/>
</dbReference>
<dbReference type="Proteomes" id="UP000186894">
    <property type="component" value="Unassembled WGS sequence"/>
</dbReference>
<sequence length="610" mass="68115">MCAAMFVGLAVWSEISSWQAQVSRMNSYLEQTAKAIAQHADDVIEVAKQPLVGLVLQVRNNSDTMLQKLELVRTMRDVTRNSPYLRSLAYLNADGRLIESTTNAFSAGVDLSDRAYFIHHRQSEDFSPRADGPFKGPVTNEWFMTLSQRLNDRNGHFAGVMVATIDVRMFINFFKGFSFPGQATLAMIDGDGRILVRSPMDYSAMGMSLNQTPFYRDALLKKSSGNYPYRSPFDGVFKESGYYTSQATHITALVAISQKDILWYWIKLSKTRWLFSLAAMCAAVVMTLRLMHNMAMARRDQMLIAARDAEFQLIANASSDLIEKLDDNGIREYVSAASQSVLEIDPGELVGKSVFEGNDAEAKQYWSEALANIAAGSSIERLIFRRTKKNGEKAWLETVITRVRRFDVGSGMVAITRDVTSQRLLQEELDRLANTDELTQLSNKRHFNTQLRLRTAEARANGTPLSLLLMDVDRFKLFNDTYGHLPGDTCLRRIAAETSATIRHGTDLAARYGGEEIAVLLPGLNEEEGWDMADTIRQRIAALEIEHAKNLPWAYVTVSIGVATLTVHQHESDEALFVRADQALYKAKNSGRNTVIGNESNLAAQTNSAA</sequence>
<dbReference type="STRING" id="1867956.BJF95_06935"/>
<evidence type="ECO:0000256" key="2">
    <source>
        <dbReference type="ARBA" id="ARBA00012528"/>
    </source>
</evidence>
<dbReference type="Pfam" id="PF02743">
    <property type="entry name" value="dCache_1"/>
    <property type="match status" value="1"/>
</dbReference>
<dbReference type="PROSITE" id="PS50887">
    <property type="entry name" value="GGDEF"/>
    <property type="match status" value="1"/>
</dbReference>
<comment type="catalytic activity">
    <reaction evidence="7">
        <text>2 GTP = 3',3'-c-di-GMP + 2 diphosphate</text>
        <dbReference type="Rhea" id="RHEA:24898"/>
        <dbReference type="ChEBI" id="CHEBI:33019"/>
        <dbReference type="ChEBI" id="CHEBI:37565"/>
        <dbReference type="ChEBI" id="CHEBI:58805"/>
        <dbReference type="EC" id="2.7.7.65"/>
    </reaction>
</comment>
<dbReference type="InterPro" id="IPR013656">
    <property type="entry name" value="PAS_4"/>
</dbReference>
<dbReference type="Gene3D" id="3.30.70.270">
    <property type="match status" value="1"/>
</dbReference>
<keyword evidence="6" id="KW-0472">Membrane</keyword>
<dbReference type="SUPFAM" id="SSF55785">
    <property type="entry name" value="PYP-like sensor domain (PAS domain)"/>
    <property type="match status" value="1"/>
</dbReference>
<dbReference type="PROSITE" id="PS50113">
    <property type="entry name" value="PAC"/>
    <property type="match status" value="1"/>
</dbReference>
<dbReference type="EMBL" id="MKIM01000027">
    <property type="protein sequence ID" value="OLP44277.1"/>
    <property type="molecule type" value="Genomic_DNA"/>
</dbReference>
<keyword evidence="5" id="KW-1133">Transmembrane helix</keyword>
<dbReference type="SUPFAM" id="SSF55073">
    <property type="entry name" value="Nucleotide cyclase"/>
    <property type="match status" value="1"/>
</dbReference>
<dbReference type="InterPro" id="IPR035965">
    <property type="entry name" value="PAS-like_dom_sf"/>
</dbReference>
<dbReference type="Pfam" id="PF00990">
    <property type="entry name" value="GGDEF"/>
    <property type="match status" value="1"/>
</dbReference>
<dbReference type="CDD" id="cd01949">
    <property type="entry name" value="GGDEF"/>
    <property type="match status" value="1"/>
</dbReference>
<evidence type="ECO:0000259" key="8">
    <source>
        <dbReference type="PROSITE" id="PS50113"/>
    </source>
</evidence>
<evidence type="ECO:0000259" key="9">
    <source>
        <dbReference type="PROSITE" id="PS50887"/>
    </source>
</evidence>
<dbReference type="GO" id="GO:0052621">
    <property type="term" value="F:diguanylate cyclase activity"/>
    <property type="evidence" value="ECO:0007669"/>
    <property type="project" value="UniProtKB-EC"/>
</dbReference>
<protein>
    <recommendedName>
        <fullName evidence="2">diguanylate cyclase</fullName>
        <ecNumber evidence="2">2.7.7.65</ecNumber>
    </recommendedName>
</protein>
<comment type="subcellular location">
    <subcellularLocation>
        <location evidence="1">Cell membrane</location>
        <topology evidence="1">Multi-pass membrane protein</topology>
    </subcellularLocation>
</comment>
<dbReference type="InterPro" id="IPR050469">
    <property type="entry name" value="Diguanylate_Cyclase"/>
</dbReference>
<dbReference type="PANTHER" id="PTHR45138">
    <property type="entry name" value="REGULATORY COMPONENTS OF SENSORY TRANSDUCTION SYSTEM"/>
    <property type="match status" value="1"/>
</dbReference>
<dbReference type="NCBIfam" id="TIGR00229">
    <property type="entry name" value="sensory_box"/>
    <property type="match status" value="1"/>
</dbReference>
<dbReference type="FunFam" id="3.30.70.270:FF:000001">
    <property type="entry name" value="Diguanylate cyclase domain protein"/>
    <property type="match status" value="1"/>
</dbReference>
<keyword evidence="11" id="KW-1185">Reference proteome</keyword>
<name>A0A1Q8ZQE5_9HYPH</name>
<dbReference type="InterPro" id="IPR029787">
    <property type="entry name" value="Nucleotide_cyclase"/>
</dbReference>
<accession>A0A1Q8ZQE5</accession>
<dbReference type="GO" id="GO:0005886">
    <property type="term" value="C:plasma membrane"/>
    <property type="evidence" value="ECO:0007669"/>
    <property type="project" value="UniProtKB-SubCell"/>
</dbReference>
<dbReference type="CDD" id="cd12915">
    <property type="entry name" value="PDC2_DGC_like"/>
    <property type="match status" value="1"/>
</dbReference>
<evidence type="ECO:0000256" key="5">
    <source>
        <dbReference type="ARBA" id="ARBA00022989"/>
    </source>
</evidence>
<dbReference type="GO" id="GO:0043709">
    <property type="term" value="P:cell adhesion involved in single-species biofilm formation"/>
    <property type="evidence" value="ECO:0007669"/>
    <property type="project" value="TreeGrafter"/>
</dbReference>
<dbReference type="SMART" id="SM00267">
    <property type="entry name" value="GGDEF"/>
    <property type="match status" value="1"/>
</dbReference>
<keyword evidence="3" id="KW-1003">Cell membrane</keyword>
<comment type="caution">
    <text evidence="10">The sequence shown here is derived from an EMBL/GenBank/DDBJ whole genome shotgun (WGS) entry which is preliminary data.</text>
</comment>
<evidence type="ECO:0000313" key="10">
    <source>
        <dbReference type="EMBL" id="OLP44277.1"/>
    </source>
</evidence>
<dbReference type="InterPro" id="IPR000160">
    <property type="entry name" value="GGDEF_dom"/>
</dbReference>
<dbReference type="InterPro" id="IPR000700">
    <property type="entry name" value="PAS-assoc_C"/>
</dbReference>
<dbReference type="Gene3D" id="3.30.450.20">
    <property type="entry name" value="PAS domain"/>
    <property type="match status" value="3"/>
</dbReference>
<dbReference type="PANTHER" id="PTHR45138:SF9">
    <property type="entry name" value="DIGUANYLATE CYCLASE DGCM-RELATED"/>
    <property type="match status" value="1"/>
</dbReference>
<evidence type="ECO:0000256" key="3">
    <source>
        <dbReference type="ARBA" id="ARBA00022475"/>
    </source>
</evidence>
<evidence type="ECO:0000313" key="11">
    <source>
        <dbReference type="Proteomes" id="UP000186894"/>
    </source>
</evidence>
<organism evidence="10 11">
    <name type="scientific">Rhizobium oryziradicis</name>
    <dbReference type="NCBI Taxonomy" id="1867956"/>
    <lineage>
        <taxon>Bacteria</taxon>
        <taxon>Pseudomonadati</taxon>
        <taxon>Pseudomonadota</taxon>
        <taxon>Alphaproteobacteria</taxon>
        <taxon>Hyphomicrobiales</taxon>
        <taxon>Rhizobiaceae</taxon>
        <taxon>Rhizobium/Agrobacterium group</taxon>
        <taxon>Rhizobium</taxon>
    </lineage>
</organism>
<evidence type="ECO:0000256" key="1">
    <source>
        <dbReference type="ARBA" id="ARBA00004651"/>
    </source>
</evidence>
<evidence type="ECO:0000256" key="4">
    <source>
        <dbReference type="ARBA" id="ARBA00022692"/>
    </source>
</evidence>
<dbReference type="InterPro" id="IPR033479">
    <property type="entry name" value="dCache_1"/>
</dbReference>
<dbReference type="EC" id="2.7.7.65" evidence="2"/>
<dbReference type="InterPro" id="IPR043128">
    <property type="entry name" value="Rev_trsase/Diguanyl_cyclase"/>
</dbReference>
<dbReference type="InterPro" id="IPR000014">
    <property type="entry name" value="PAS"/>
</dbReference>
<keyword evidence="4" id="KW-0812">Transmembrane</keyword>